<sequence>MVSVSWSVDPEGVEPLYGVLRGLPDAGAPLHLLGVVLTDGYSCPQRRWLIDNRMAGEPLSLTDLARFLNITKVHSEKLADVCVAWVAPARWNPLREWLAQQLPFQFRRFKKIDRAQRWLQTQAEG</sequence>
<proteinExistence type="predicted"/>
<comment type="caution">
    <text evidence="1">The sequence shown here is derived from an EMBL/GenBank/DDBJ whole genome shotgun (WGS) entry which is preliminary data.</text>
</comment>
<name>X0XNU4_9ZZZZ</name>
<evidence type="ECO:0000313" key="1">
    <source>
        <dbReference type="EMBL" id="GAG26636.1"/>
    </source>
</evidence>
<protein>
    <submittedName>
        <fullName evidence="1">Uncharacterized protein</fullName>
    </submittedName>
</protein>
<gene>
    <name evidence="1" type="ORF">S01H1_51904</name>
</gene>
<accession>X0XNU4</accession>
<dbReference type="AlphaFoldDB" id="X0XNU4"/>
<reference evidence="1" key="1">
    <citation type="journal article" date="2014" name="Front. Microbiol.">
        <title>High frequency of phylogenetically diverse reductive dehalogenase-homologous genes in deep subseafloor sedimentary metagenomes.</title>
        <authorList>
            <person name="Kawai M."/>
            <person name="Futagami T."/>
            <person name="Toyoda A."/>
            <person name="Takaki Y."/>
            <person name="Nishi S."/>
            <person name="Hori S."/>
            <person name="Arai W."/>
            <person name="Tsubouchi T."/>
            <person name="Morono Y."/>
            <person name="Uchiyama I."/>
            <person name="Ito T."/>
            <person name="Fujiyama A."/>
            <person name="Inagaki F."/>
            <person name="Takami H."/>
        </authorList>
    </citation>
    <scope>NUCLEOTIDE SEQUENCE</scope>
    <source>
        <strain evidence="1">Expedition CK06-06</strain>
    </source>
</reference>
<dbReference type="EMBL" id="BARS01033527">
    <property type="protein sequence ID" value="GAG26636.1"/>
    <property type="molecule type" value="Genomic_DNA"/>
</dbReference>
<organism evidence="1">
    <name type="scientific">marine sediment metagenome</name>
    <dbReference type="NCBI Taxonomy" id="412755"/>
    <lineage>
        <taxon>unclassified sequences</taxon>
        <taxon>metagenomes</taxon>
        <taxon>ecological metagenomes</taxon>
    </lineage>
</organism>